<accession>A0ABR3N1A5</accession>
<sequence length="109" mass="12081">MAVRFWHGRRAAGACGRSPKQMADEEKVEQTPDRPNTPCWWRVQFGLVTGGGNPSERAVARVISCCGAQSLGLRRTEQMLGRVCKVNEGHALASHHVRELSNKNSIREV</sequence>
<proteinExistence type="predicted"/>
<protein>
    <submittedName>
        <fullName evidence="2">Uncharacterized protein</fullName>
    </submittedName>
</protein>
<feature type="compositionally biased region" description="Basic and acidic residues" evidence="1">
    <location>
        <begin position="22"/>
        <end position="32"/>
    </location>
</feature>
<dbReference type="EMBL" id="JAYMGO010000007">
    <property type="protein sequence ID" value="KAL1270684.1"/>
    <property type="molecule type" value="Genomic_DNA"/>
</dbReference>
<feature type="region of interest" description="Disordered" evidence="1">
    <location>
        <begin position="14"/>
        <end position="35"/>
    </location>
</feature>
<name>A0ABR3N1A5_9TELE</name>
<organism evidence="2 3">
    <name type="scientific">Cirrhinus molitorella</name>
    <name type="common">mud carp</name>
    <dbReference type="NCBI Taxonomy" id="172907"/>
    <lineage>
        <taxon>Eukaryota</taxon>
        <taxon>Metazoa</taxon>
        <taxon>Chordata</taxon>
        <taxon>Craniata</taxon>
        <taxon>Vertebrata</taxon>
        <taxon>Euteleostomi</taxon>
        <taxon>Actinopterygii</taxon>
        <taxon>Neopterygii</taxon>
        <taxon>Teleostei</taxon>
        <taxon>Ostariophysi</taxon>
        <taxon>Cypriniformes</taxon>
        <taxon>Cyprinidae</taxon>
        <taxon>Labeoninae</taxon>
        <taxon>Labeonini</taxon>
        <taxon>Cirrhinus</taxon>
    </lineage>
</organism>
<dbReference type="Proteomes" id="UP001558613">
    <property type="component" value="Unassembled WGS sequence"/>
</dbReference>
<evidence type="ECO:0000313" key="3">
    <source>
        <dbReference type="Proteomes" id="UP001558613"/>
    </source>
</evidence>
<keyword evidence="3" id="KW-1185">Reference proteome</keyword>
<evidence type="ECO:0000313" key="2">
    <source>
        <dbReference type="EMBL" id="KAL1270684.1"/>
    </source>
</evidence>
<gene>
    <name evidence="2" type="ORF">QQF64_029700</name>
</gene>
<comment type="caution">
    <text evidence="2">The sequence shown here is derived from an EMBL/GenBank/DDBJ whole genome shotgun (WGS) entry which is preliminary data.</text>
</comment>
<reference evidence="2 3" key="1">
    <citation type="submission" date="2023-09" db="EMBL/GenBank/DDBJ databases">
        <authorList>
            <person name="Wang M."/>
        </authorList>
    </citation>
    <scope>NUCLEOTIDE SEQUENCE [LARGE SCALE GENOMIC DNA]</scope>
    <source>
        <strain evidence="2">GT-2023</strain>
        <tissue evidence="2">Liver</tissue>
    </source>
</reference>
<evidence type="ECO:0000256" key="1">
    <source>
        <dbReference type="SAM" id="MobiDB-lite"/>
    </source>
</evidence>